<gene>
    <name evidence="1" type="ORF">IAB98_09300</name>
</gene>
<accession>A0A9D1JG40</accession>
<dbReference type="EMBL" id="DVHU01000082">
    <property type="protein sequence ID" value="HIR93598.1"/>
    <property type="molecule type" value="Genomic_DNA"/>
</dbReference>
<reference evidence="1" key="2">
    <citation type="journal article" date="2021" name="PeerJ">
        <title>Extensive microbial diversity within the chicken gut microbiome revealed by metagenomics and culture.</title>
        <authorList>
            <person name="Gilroy R."/>
            <person name="Ravi A."/>
            <person name="Getino M."/>
            <person name="Pursley I."/>
            <person name="Horton D.L."/>
            <person name="Alikhan N.F."/>
            <person name="Baker D."/>
            <person name="Gharbi K."/>
            <person name="Hall N."/>
            <person name="Watson M."/>
            <person name="Adriaenssens E.M."/>
            <person name="Foster-Nyarko E."/>
            <person name="Jarju S."/>
            <person name="Secka A."/>
            <person name="Antonio M."/>
            <person name="Oren A."/>
            <person name="Chaudhuri R.R."/>
            <person name="La Ragione R."/>
            <person name="Hildebrand F."/>
            <person name="Pallen M.J."/>
        </authorList>
    </citation>
    <scope>NUCLEOTIDE SEQUENCE</scope>
    <source>
        <strain evidence="1">ChiSxjej1B13-7041</strain>
    </source>
</reference>
<dbReference type="Pfam" id="PF04170">
    <property type="entry name" value="NlpE"/>
    <property type="match status" value="1"/>
</dbReference>
<protein>
    <submittedName>
        <fullName evidence="1">Copper resistance protein NlpE N-terminal domain-containing protein</fullName>
    </submittedName>
</protein>
<evidence type="ECO:0000313" key="2">
    <source>
        <dbReference type="Proteomes" id="UP000886841"/>
    </source>
</evidence>
<proteinExistence type="predicted"/>
<dbReference type="AlphaFoldDB" id="A0A9D1JG40"/>
<organism evidence="1 2">
    <name type="scientific">Candidatus Egerieimonas intestinavium</name>
    <dbReference type="NCBI Taxonomy" id="2840777"/>
    <lineage>
        <taxon>Bacteria</taxon>
        <taxon>Bacillati</taxon>
        <taxon>Bacillota</taxon>
        <taxon>Clostridia</taxon>
        <taxon>Lachnospirales</taxon>
        <taxon>Lachnospiraceae</taxon>
        <taxon>Lachnospiraceae incertae sedis</taxon>
        <taxon>Candidatus Egerieimonas</taxon>
    </lineage>
</organism>
<comment type="caution">
    <text evidence="1">The sequence shown here is derived from an EMBL/GenBank/DDBJ whole genome shotgun (WGS) entry which is preliminary data.</text>
</comment>
<sequence length="134" mass="14332">MRKRLMGKLLALMLALVCVLGLTGCGGGKSKAVGKYDLESMETGGMTINVQDMLDALGESGVEMSVEIVLELKDDGSFTLDMSALDESQSEEGTWEEKSGKITLTSNGESIEATLDGDTLTLEEDGEKMVFVKQ</sequence>
<evidence type="ECO:0000313" key="1">
    <source>
        <dbReference type="EMBL" id="HIR93598.1"/>
    </source>
</evidence>
<dbReference type="PROSITE" id="PS51257">
    <property type="entry name" value="PROKAR_LIPOPROTEIN"/>
    <property type="match status" value="1"/>
</dbReference>
<dbReference type="InterPro" id="IPR007298">
    <property type="entry name" value="Cu-R_lipoprotein_NlpE"/>
</dbReference>
<name>A0A9D1JG40_9FIRM</name>
<reference evidence="1" key="1">
    <citation type="submission" date="2020-10" db="EMBL/GenBank/DDBJ databases">
        <authorList>
            <person name="Gilroy R."/>
        </authorList>
    </citation>
    <scope>NUCLEOTIDE SEQUENCE</scope>
    <source>
        <strain evidence="1">ChiSxjej1B13-7041</strain>
    </source>
</reference>
<dbReference type="Proteomes" id="UP000886841">
    <property type="component" value="Unassembled WGS sequence"/>
</dbReference>